<dbReference type="InterPro" id="IPR036709">
    <property type="entry name" value="Autotransporte_beta_dom_sf"/>
</dbReference>
<dbReference type="Pfam" id="PF22352">
    <property type="entry name" value="K319L-like_PKD"/>
    <property type="match status" value="2"/>
</dbReference>
<organism evidence="2 3">
    <name type="scientific">Paragemmobacter aquarius</name>
    <dbReference type="NCBI Taxonomy" id="2169400"/>
    <lineage>
        <taxon>Bacteria</taxon>
        <taxon>Pseudomonadati</taxon>
        <taxon>Pseudomonadota</taxon>
        <taxon>Alphaproteobacteria</taxon>
        <taxon>Rhodobacterales</taxon>
        <taxon>Paracoccaceae</taxon>
        <taxon>Paragemmobacter</taxon>
    </lineage>
</organism>
<protein>
    <recommendedName>
        <fullName evidence="1">Autotransporter domain-containing protein</fullName>
    </recommendedName>
</protein>
<dbReference type="SUPFAM" id="SSF49299">
    <property type="entry name" value="PKD domain"/>
    <property type="match status" value="1"/>
</dbReference>
<dbReference type="PANTHER" id="PTHR46182:SF2">
    <property type="entry name" value="FI19480P1"/>
    <property type="match status" value="1"/>
</dbReference>
<dbReference type="PROSITE" id="PS51208">
    <property type="entry name" value="AUTOTRANSPORTER"/>
    <property type="match status" value="1"/>
</dbReference>
<dbReference type="PANTHER" id="PTHR46182">
    <property type="entry name" value="FI19480P1"/>
    <property type="match status" value="1"/>
</dbReference>
<dbReference type="AlphaFoldDB" id="A0A2S0UNS6"/>
<dbReference type="Proteomes" id="UP000244496">
    <property type="component" value="Chromosome"/>
</dbReference>
<evidence type="ECO:0000259" key="1">
    <source>
        <dbReference type="PROSITE" id="PS51208"/>
    </source>
</evidence>
<dbReference type="SUPFAM" id="SSF103515">
    <property type="entry name" value="Autotransporter"/>
    <property type="match status" value="1"/>
</dbReference>
<proteinExistence type="predicted"/>
<dbReference type="InterPro" id="IPR013783">
    <property type="entry name" value="Ig-like_fold"/>
</dbReference>
<dbReference type="Gene3D" id="2.40.128.130">
    <property type="entry name" value="Autotransporter beta-domain"/>
    <property type="match status" value="1"/>
</dbReference>
<dbReference type="CDD" id="cd00146">
    <property type="entry name" value="PKD"/>
    <property type="match status" value="1"/>
</dbReference>
<accession>A0A2S0UNS6</accession>
<dbReference type="InterPro" id="IPR029865">
    <property type="entry name" value="KIAA0319-like"/>
</dbReference>
<dbReference type="SMART" id="SM00089">
    <property type="entry name" value="PKD"/>
    <property type="match status" value="3"/>
</dbReference>
<dbReference type="GO" id="GO:0031410">
    <property type="term" value="C:cytoplasmic vesicle"/>
    <property type="evidence" value="ECO:0007669"/>
    <property type="project" value="TreeGrafter"/>
</dbReference>
<sequence length="853" mass="87027">MGIIFRATEGGILYDYEYALVGATDTLIVANRTALNTAPTANAGGNKEVGSGKTVTLDGSGSDPDAGAVLTYSWTAPIGVGTLSNATSATPVYTAPKVPAGTSDVVVTLTLTVSDGTASATSTMQVTVKPNTAPVVSAGGDLEVASGGQVSLNATVIDPDAGDVAAMGYAWVATPDGLSFNWSSPSPMFTAPVLEANAADQVFDLTVTANDGTNSHSDTMRLTVTSKKNVAPVAVATSSGEVEAGGTITLSAAGSTDADEGDVDSLDYVWAQTGGPSVLLLGSNAAEASFGLPTPLPTNAGGDLVFTVTVTDNDGASDTETIVVELPEPPALVVTATASDDAVVTGGFVGLEATVSGADPESTLTYQWETESDVMIDDPAMQNTYFFAPNVATSITAEFVLTVTETTAKNTTRTARSSVFVTIGPNTAPVIVVTGPTTAKEGESVTLDASGSTDPDESNLRIRWVQTAGPTVLEEEIVRVVESAALTEDQLPPTSRGAAISFTAPAVPEGETQVSLVFDVMVSDGVDTSTKTVTVTVTRAGAEEPGTDDDEREKVIAETEAQIDQFVQTRMNNLIGTQPDLGSVVSGGDGTANVTMSSMGGQVDLATAPDQPVWLRLKGNWSTVGGAEGDYVLGAAGTHVMVGEGLALGVMAQVDHLKTVDGLAVAEGTGYLIGPYVVAKLPDQPLVVQGRLLYGASQNTFSPLGTFEDSFDATRLLAQFGVSGQIAKGDVVWKPSLQAAYAREQTDAYTDGLGNPIGAGDNAVAQVSVGVEVTFPLPVPAGAMTATFGLSDIWAGSVSGGPAVYEGHRGKVSFGVNRVFGSGAELSLTGSYDGLGADGYESLGLDLVFQHKF</sequence>
<feature type="domain" description="Autotransporter" evidence="1">
    <location>
        <begin position="606"/>
        <end position="853"/>
    </location>
</feature>
<keyword evidence="3" id="KW-1185">Reference proteome</keyword>
<evidence type="ECO:0000313" key="3">
    <source>
        <dbReference type="Proteomes" id="UP000244496"/>
    </source>
</evidence>
<dbReference type="Gene3D" id="2.60.40.10">
    <property type="entry name" value="Immunoglobulins"/>
    <property type="match status" value="4"/>
</dbReference>
<dbReference type="RefSeq" id="WP_108436286.1">
    <property type="nucleotide sequence ID" value="NZ_CP028918.1"/>
</dbReference>
<dbReference type="InterPro" id="IPR022409">
    <property type="entry name" value="PKD/Chitinase_dom"/>
</dbReference>
<gene>
    <name evidence="2" type="ORF">HYN69_14040</name>
</gene>
<reference evidence="2 3" key="1">
    <citation type="submission" date="2018-04" db="EMBL/GenBank/DDBJ databases">
        <title>Genome sequencing of Gemmobacter.</title>
        <authorList>
            <person name="Yi H."/>
            <person name="Baek M.-G."/>
        </authorList>
    </citation>
    <scope>NUCLEOTIDE SEQUENCE [LARGE SCALE GENOMIC DNA]</scope>
    <source>
        <strain evidence="2 3">HYN0069</strain>
    </source>
</reference>
<dbReference type="KEGG" id="geh:HYN69_14040"/>
<dbReference type="InterPro" id="IPR035986">
    <property type="entry name" value="PKD_dom_sf"/>
</dbReference>
<dbReference type="EMBL" id="CP028918">
    <property type="protein sequence ID" value="AWB49469.1"/>
    <property type="molecule type" value="Genomic_DNA"/>
</dbReference>
<name>A0A2S0UNS6_9RHOB</name>
<dbReference type="OrthoDB" id="9773411at2"/>
<dbReference type="SMART" id="SM00869">
    <property type="entry name" value="Autotransporter"/>
    <property type="match status" value="1"/>
</dbReference>
<dbReference type="InterPro" id="IPR005546">
    <property type="entry name" value="Autotransporte_beta"/>
</dbReference>
<dbReference type="GO" id="GO:0016020">
    <property type="term" value="C:membrane"/>
    <property type="evidence" value="ECO:0007669"/>
    <property type="project" value="TreeGrafter"/>
</dbReference>
<evidence type="ECO:0000313" key="2">
    <source>
        <dbReference type="EMBL" id="AWB49469.1"/>
    </source>
</evidence>